<evidence type="ECO:0000256" key="3">
    <source>
        <dbReference type="ARBA" id="ARBA00022989"/>
    </source>
</evidence>
<organism evidence="8 9">
    <name type="scientific">Zopfia rhizophila CBS 207.26</name>
    <dbReference type="NCBI Taxonomy" id="1314779"/>
    <lineage>
        <taxon>Eukaryota</taxon>
        <taxon>Fungi</taxon>
        <taxon>Dikarya</taxon>
        <taxon>Ascomycota</taxon>
        <taxon>Pezizomycotina</taxon>
        <taxon>Dothideomycetes</taxon>
        <taxon>Dothideomycetes incertae sedis</taxon>
        <taxon>Zopfiaceae</taxon>
        <taxon>Zopfia</taxon>
    </lineage>
</organism>
<proteinExistence type="inferred from homology"/>
<feature type="transmembrane region" description="Helical" evidence="6">
    <location>
        <begin position="37"/>
        <end position="57"/>
    </location>
</feature>
<keyword evidence="3 6" id="KW-1133">Transmembrane helix</keyword>
<accession>A0A6A6E2S0</accession>
<evidence type="ECO:0000313" key="9">
    <source>
        <dbReference type="Proteomes" id="UP000800200"/>
    </source>
</evidence>
<feature type="domain" description="Rhodopsin" evidence="7">
    <location>
        <begin position="10"/>
        <end position="161"/>
    </location>
</feature>
<comment type="similarity">
    <text evidence="5">Belongs to the SAT4 family.</text>
</comment>
<dbReference type="GO" id="GO:0016020">
    <property type="term" value="C:membrane"/>
    <property type="evidence" value="ECO:0007669"/>
    <property type="project" value="UniProtKB-SubCell"/>
</dbReference>
<dbReference type="EMBL" id="ML994639">
    <property type="protein sequence ID" value="KAF2184196.1"/>
    <property type="molecule type" value="Genomic_DNA"/>
</dbReference>
<feature type="transmembrane region" description="Helical" evidence="6">
    <location>
        <begin position="116"/>
        <end position="135"/>
    </location>
</feature>
<dbReference type="InterPro" id="IPR052337">
    <property type="entry name" value="SAT4-like"/>
</dbReference>
<protein>
    <recommendedName>
        <fullName evidence="7">Rhodopsin domain-containing protein</fullName>
    </recommendedName>
</protein>
<evidence type="ECO:0000259" key="7">
    <source>
        <dbReference type="Pfam" id="PF20684"/>
    </source>
</evidence>
<feature type="transmembrane region" description="Helical" evidence="6">
    <location>
        <begin position="87"/>
        <end position="104"/>
    </location>
</feature>
<reference evidence="8" key="1">
    <citation type="journal article" date="2020" name="Stud. Mycol.">
        <title>101 Dothideomycetes genomes: a test case for predicting lifestyles and emergence of pathogens.</title>
        <authorList>
            <person name="Haridas S."/>
            <person name="Albert R."/>
            <person name="Binder M."/>
            <person name="Bloem J."/>
            <person name="Labutti K."/>
            <person name="Salamov A."/>
            <person name="Andreopoulos B."/>
            <person name="Baker S."/>
            <person name="Barry K."/>
            <person name="Bills G."/>
            <person name="Bluhm B."/>
            <person name="Cannon C."/>
            <person name="Castanera R."/>
            <person name="Culley D."/>
            <person name="Daum C."/>
            <person name="Ezra D."/>
            <person name="Gonzalez J."/>
            <person name="Henrissat B."/>
            <person name="Kuo A."/>
            <person name="Liang C."/>
            <person name="Lipzen A."/>
            <person name="Lutzoni F."/>
            <person name="Magnuson J."/>
            <person name="Mondo S."/>
            <person name="Nolan M."/>
            <person name="Ohm R."/>
            <person name="Pangilinan J."/>
            <person name="Park H.-J."/>
            <person name="Ramirez L."/>
            <person name="Alfaro M."/>
            <person name="Sun H."/>
            <person name="Tritt A."/>
            <person name="Yoshinaga Y."/>
            <person name="Zwiers L.-H."/>
            <person name="Turgeon B."/>
            <person name="Goodwin S."/>
            <person name="Spatafora J."/>
            <person name="Crous P."/>
            <person name="Grigoriev I."/>
        </authorList>
    </citation>
    <scope>NUCLEOTIDE SEQUENCE</scope>
    <source>
        <strain evidence="8">CBS 207.26</strain>
    </source>
</reference>
<dbReference type="PANTHER" id="PTHR33048:SF123">
    <property type="entry name" value="INTEGRAL MEMBRANE PROTEIN"/>
    <property type="match status" value="1"/>
</dbReference>
<dbReference type="Pfam" id="PF20684">
    <property type="entry name" value="Fung_rhodopsin"/>
    <property type="match status" value="1"/>
</dbReference>
<evidence type="ECO:0000256" key="2">
    <source>
        <dbReference type="ARBA" id="ARBA00022692"/>
    </source>
</evidence>
<dbReference type="PANTHER" id="PTHR33048">
    <property type="entry name" value="PTH11-LIKE INTEGRAL MEMBRANE PROTEIN (AFU_ORTHOLOGUE AFUA_5G11245)"/>
    <property type="match status" value="1"/>
</dbReference>
<comment type="subcellular location">
    <subcellularLocation>
        <location evidence="1">Membrane</location>
        <topology evidence="1">Multi-pass membrane protein</topology>
    </subcellularLocation>
</comment>
<keyword evidence="4 6" id="KW-0472">Membrane</keyword>
<evidence type="ECO:0000256" key="5">
    <source>
        <dbReference type="ARBA" id="ARBA00038359"/>
    </source>
</evidence>
<evidence type="ECO:0000313" key="8">
    <source>
        <dbReference type="EMBL" id="KAF2184196.1"/>
    </source>
</evidence>
<evidence type="ECO:0000256" key="4">
    <source>
        <dbReference type="ARBA" id="ARBA00023136"/>
    </source>
</evidence>
<keyword evidence="2 6" id="KW-0812">Transmembrane</keyword>
<evidence type="ECO:0000256" key="6">
    <source>
        <dbReference type="SAM" id="Phobius"/>
    </source>
</evidence>
<name>A0A6A6E2S0_9PEZI</name>
<dbReference type="AlphaFoldDB" id="A0A6A6E2S0"/>
<keyword evidence="9" id="KW-1185">Reference proteome</keyword>
<dbReference type="InterPro" id="IPR049326">
    <property type="entry name" value="Rhodopsin_dom_fungi"/>
</dbReference>
<evidence type="ECO:0000256" key="1">
    <source>
        <dbReference type="ARBA" id="ARBA00004141"/>
    </source>
</evidence>
<dbReference type="OrthoDB" id="444631at2759"/>
<sequence>MTIAVAICIYTQAVVKKSLGVDDHLAERRRCLLVERALSIAAGTLGQLSSSYGLLFIKTKYGFDMHMYLIPASEILDTLKWLTLSQISYFLTVIFIKLCILIGYNRMFKIDPITKWLVWVGVFGLSVVYIVIFFLDLFRCNPIEIAWNPTIKGKCVSYTAFP</sequence>
<dbReference type="Proteomes" id="UP000800200">
    <property type="component" value="Unassembled WGS sequence"/>
</dbReference>
<gene>
    <name evidence="8" type="ORF">K469DRAFT_689521</name>
</gene>